<dbReference type="Pfam" id="PF01266">
    <property type="entry name" value="DAO"/>
    <property type="match status" value="1"/>
</dbReference>
<name>A0A4R4NHP6_9ACTN</name>
<evidence type="ECO:0000256" key="4">
    <source>
        <dbReference type="ARBA" id="ARBA00023002"/>
    </source>
</evidence>
<comment type="cofactor">
    <cofactor evidence="1">
        <name>FAD</name>
        <dbReference type="ChEBI" id="CHEBI:57692"/>
    </cofactor>
</comment>
<dbReference type="GO" id="GO:0008115">
    <property type="term" value="F:sarcosine oxidase activity"/>
    <property type="evidence" value="ECO:0007669"/>
    <property type="project" value="TreeGrafter"/>
</dbReference>
<evidence type="ECO:0000313" key="7">
    <source>
        <dbReference type="Proteomes" id="UP000295157"/>
    </source>
</evidence>
<dbReference type="InterPro" id="IPR045170">
    <property type="entry name" value="MTOX"/>
</dbReference>
<keyword evidence="7" id="KW-1185">Reference proteome</keyword>
<dbReference type="Gene3D" id="3.30.9.10">
    <property type="entry name" value="D-Amino Acid Oxidase, subunit A, domain 2"/>
    <property type="match status" value="1"/>
</dbReference>
<feature type="domain" description="FAD dependent oxidoreductase" evidence="5">
    <location>
        <begin position="4"/>
        <end position="353"/>
    </location>
</feature>
<evidence type="ECO:0000256" key="1">
    <source>
        <dbReference type="ARBA" id="ARBA00001974"/>
    </source>
</evidence>
<evidence type="ECO:0000256" key="3">
    <source>
        <dbReference type="ARBA" id="ARBA00022827"/>
    </source>
</evidence>
<dbReference type="SUPFAM" id="SSF51905">
    <property type="entry name" value="FAD/NAD(P)-binding domain"/>
    <property type="match status" value="1"/>
</dbReference>
<dbReference type="RefSeq" id="WP_132333050.1">
    <property type="nucleotide sequence ID" value="NZ_SMJZ01000047.1"/>
</dbReference>
<dbReference type="Proteomes" id="UP000295157">
    <property type="component" value="Unassembled WGS sequence"/>
</dbReference>
<dbReference type="PANTHER" id="PTHR10961">
    <property type="entry name" value="PEROXISOMAL SARCOSINE OXIDASE"/>
    <property type="match status" value="1"/>
</dbReference>
<dbReference type="SUPFAM" id="SSF54373">
    <property type="entry name" value="FAD-linked reductases, C-terminal domain"/>
    <property type="match status" value="1"/>
</dbReference>
<accession>A0A4R4NHP6</accession>
<sequence>MTSVAVVGTGTVGSMALWRLAERGIHAVGFDAYAPGHDRGAAGGESRIFRTAYKEGPRYVPLLREARGLWAELERTSGRRLLAPVGGVTAGPREHPKMRAVLDAARAHDLPVEVLKGEQARRRVPEHPLRDGEIMVVDHDAGFLRPEPAVGAAATAAERAGARVARYTPVRELREDADGVTVLAEDGEHRFTHAVLAPGPWAAASGLLPEPLARALTTRAITSTWFPRRDESLFDPGRCPVAIRVGEPAYSCFPAVDGAGVKINLHVPWEEIASPAALARSVPVAYVRQVARAVAGTLPGLGPDPVRVATYCDAFTPDGHGLLGRHGRTVLAAAFSGHGFKLAPVLGDIVADLVENGATARDIGHLAPNRTLRRSP</sequence>
<dbReference type="AlphaFoldDB" id="A0A4R4NHP6"/>
<evidence type="ECO:0000259" key="5">
    <source>
        <dbReference type="Pfam" id="PF01266"/>
    </source>
</evidence>
<keyword evidence="2" id="KW-0285">Flavoprotein</keyword>
<protein>
    <submittedName>
        <fullName evidence="6">N-methyl-L-tryptophan oxidase</fullName>
    </submittedName>
</protein>
<dbReference type="NCBIfam" id="NF008425">
    <property type="entry name" value="PRK11259.1"/>
    <property type="match status" value="1"/>
</dbReference>
<comment type="caution">
    <text evidence="6">The sequence shown here is derived from an EMBL/GenBank/DDBJ whole genome shotgun (WGS) entry which is preliminary data.</text>
</comment>
<dbReference type="OrthoDB" id="9806452at2"/>
<dbReference type="GO" id="GO:0050660">
    <property type="term" value="F:flavin adenine dinucleotide binding"/>
    <property type="evidence" value="ECO:0007669"/>
    <property type="project" value="InterPro"/>
</dbReference>
<organism evidence="6 7">
    <name type="scientific">Nonomuraea longispora</name>
    <dbReference type="NCBI Taxonomy" id="1848320"/>
    <lineage>
        <taxon>Bacteria</taxon>
        <taxon>Bacillati</taxon>
        <taxon>Actinomycetota</taxon>
        <taxon>Actinomycetes</taxon>
        <taxon>Streptosporangiales</taxon>
        <taxon>Streptosporangiaceae</taxon>
        <taxon>Nonomuraea</taxon>
    </lineage>
</organism>
<dbReference type="EMBL" id="SMJZ01000047">
    <property type="protein sequence ID" value="TDC06927.1"/>
    <property type="molecule type" value="Genomic_DNA"/>
</dbReference>
<dbReference type="InterPro" id="IPR006076">
    <property type="entry name" value="FAD-dep_OxRdtase"/>
</dbReference>
<dbReference type="InterPro" id="IPR036188">
    <property type="entry name" value="FAD/NAD-bd_sf"/>
</dbReference>
<dbReference type="PANTHER" id="PTHR10961:SF7">
    <property type="entry name" value="FAD DEPENDENT OXIDOREDUCTASE DOMAIN-CONTAINING PROTEIN"/>
    <property type="match status" value="1"/>
</dbReference>
<evidence type="ECO:0000313" key="6">
    <source>
        <dbReference type="EMBL" id="TDC06927.1"/>
    </source>
</evidence>
<keyword evidence="4" id="KW-0560">Oxidoreductase</keyword>
<proteinExistence type="predicted"/>
<keyword evidence="3" id="KW-0274">FAD</keyword>
<gene>
    <name evidence="6" type="ORF">E1267_14935</name>
</gene>
<reference evidence="6 7" key="1">
    <citation type="submission" date="2019-02" db="EMBL/GenBank/DDBJ databases">
        <title>Draft genome sequences of novel Actinobacteria.</title>
        <authorList>
            <person name="Sahin N."/>
            <person name="Ay H."/>
            <person name="Saygin H."/>
        </authorList>
    </citation>
    <scope>NUCLEOTIDE SEQUENCE [LARGE SCALE GENOMIC DNA]</scope>
    <source>
        <strain evidence="6 7">KC201</strain>
    </source>
</reference>
<evidence type="ECO:0000256" key="2">
    <source>
        <dbReference type="ARBA" id="ARBA00022630"/>
    </source>
</evidence>
<dbReference type="Gene3D" id="3.50.50.60">
    <property type="entry name" value="FAD/NAD(P)-binding domain"/>
    <property type="match status" value="1"/>
</dbReference>